<evidence type="ECO:0000256" key="3">
    <source>
        <dbReference type="ARBA" id="ARBA00022475"/>
    </source>
</evidence>
<dbReference type="AlphaFoldDB" id="A0A2A3YEU0"/>
<dbReference type="RefSeq" id="WP_096166040.1">
    <property type="nucleotide sequence ID" value="NZ_JBQCXU010000020.1"/>
</dbReference>
<evidence type="ECO:0000256" key="5">
    <source>
        <dbReference type="ARBA" id="ARBA00022989"/>
    </source>
</evidence>
<protein>
    <submittedName>
        <fullName evidence="9">Sugar ABC transporter permease</fullName>
    </submittedName>
</protein>
<name>A0A2A3YEU0_9MICO</name>
<evidence type="ECO:0000313" key="9">
    <source>
        <dbReference type="EMBL" id="PCC38282.1"/>
    </source>
</evidence>
<keyword evidence="4 7" id="KW-0812">Transmembrane</keyword>
<feature type="transmembrane region" description="Helical" evidence="7">
    <location>
        <begin position="104"/>
        <end position="126"/>
    </location>
</feature>
<feature type="domain" description="ABC transmembrane type-1" evidence="8">
    <location>
        <begin position="69"/>
        <end position="263"/>
    </location>
</feature>
<comment type="caution">
    <text evidence="9">The sequence shown here is derived from an EMBL/GenBank/DDBJ whole genome shotgun (WGS) entry which is preliminary data.</text>
</comment>
<reference evidence="9 10" key="1">
    <citation type="journal article" date="2017" name="Elife">
        <title>Extensive horizontal gene transfer in cheese-associated bacteria.</title>
        <authorList>
            <person name="Bonham K.S."/>
            <person name="Wolfe B.E."/>
            <person name="Dutton R.J."/>
        </authorList>
    </citation>
    <scope>NUCLEOTIDE SEQUENCE [LARGE SCALE GENOMIC DNA]</scope>
    <source>
        <strain evidence="9 10">341_9</strain>
    </source>
</reference>
<accession>A0A2A3YEU0</accession>
<dbReference type="GO" id="GO:0055085">
    <property type="term" value="P:transmembrane transport"/>
    <property type="evidence" value="ECO:0007669"/>
    <property type="project" value="InterPro"/>
</dbReference>
<dbReference type="Gene3D" id="1.10.3720.10">
    <property type="entry name" value="MetI-like"/>
    <property type="match status" value="1"/>
</dbReference>
<dbReference type="PANTHER" id="PTHR43744">
    <property type="entry name" value="ABC TRANSPORTER PERMEASE PROTEIN MG189-RELATED-RELATED"/>
    <property type="match status" value="1"/>
</dbReference>
<proteinExistence type="inferred from homology"/>
<keyword evidence="2 7" id="KW-0813">Transport</keyword>
<dbReference type="GO" id="GO:0005886">
    <property type="term" value="C:plasma membrane"/>
    <property type="evidence" value="ECO:0007669"/>
    <property type="project" value="UniProtKB-SubCell"/>
</dbReference>
<dbReference type="OrthoDB" id="2063054at2"/>
<organism evidence="9 10">
    <name type="scientific">Brachybacterium alimentarium</name>
    <dbReference type="NCBI Taxonomy" id="47845"/>
    <lineage>
        <taxon>Bacteria</taxon>
        <taxon>Bacillati</taxon>
        <taxon>Actinomycetota</taxon>
        <taxon>Actinomycetes</taxon>
        <taxon>Micrococcales</taxon>
        <taxon>Dermabacteraceae</taxon>
        <taxon>Brachybacterium</taxon>
    </lineage>
</organism>
<evidence type="ECO:0000256" key="2">
    <source>
        <dbReference type="ARBA" id="ARBA00022448"/>
    </source>
</evidence>
<sequence>MRSRTPTRIALYVILALAALVFIFPFYFMIVGALQENPTTTPAGMFPTGGWTLENFASINERLPLLRALLNSVVFTAGVLLGTLTFGLSAGYAMSRLHWRGRGVLFVVMLGVQMVPFQLLMIPLYVQVAGSYGLGDTYAGMILPFFINTTAVFIFRQFFLALPEEMFEAARIDGASELRVLWAIAIPLVRPAIATVVLITFIGPWNEFLWPFLITKDASMQPLAVALANYIANIAQTVANPNGAILAGACALALPVVILFCLFQKYFTASDIGAGVKG</sequence>
<evidence type="ECO:0000259" key="8">
    <source>
        <dbReference type="PROSITE" id="PS50928"/>
    </source>
</evidence>
<keyword evidence="3" id="KW-1003">Cell membrane</keyword>
<keyword evidence="6 7" id="KW-0472">Membrane</keyword>
<feature type="transmembrane region" description="Helical" evidence="7">
    <location>
        <begin position="68"/>
        <end position="92"/>
    </location>
</feature>
<keyword evidence="5 7" id="KW-1133">Transmembrane helix</keyword>
<dbReference type="PROSITE" id="PS50928">
    <property type="entry name" value="ABC_TM1"/>
    <property type="match status" value="1"/>
</dbReference>
<dbReference type="Proteomes" id="UP000218598">
    <property type="component" value="Unassembled WGS sequence"/>
</dbReference>
<dbReference type="GeneID" id="95328189"/>
<evidence type="ECO:0000256" key="4">
    <source>
        <dbReference type="ARBA" id="ARBA00022692"/>
    </source>
</evidence>
<keyword evidence="10" id="KW-1185">Reference proteome</keyword>
<dbReference type="Pfam" id="PF00528">
    <property type="entry name" value="BPD_transp_1"/>
    <property type="match status" value="1"/>
</dbReference>
<gene>
    <name evidence="9" type="ORF">CIK66_14700</name>
</gene>
<dbReference type="SUPFAM" id="SSF161098">
    <property type="entry name" value="MetI-like"/>
    <property type="match status" value="1"/>
</dbReference>
<evidence type="ECO:0000313" key="10">
    <source>
        <dbReference type="Proteomes" id="UP000218598"/>
    </source>
</evidence>
<feature type="transmembrane region" description="Helical" evidence="7">
    <location>
        <begin position="138"/>
        <end position="159"/>
    </location>
</feature>
<feature type="transmembrane region" description="Helical" evidence="7">
    <location>
        <begin position="180"/>
        <end position="203"/>
    </location>
</feature>
<dbReference type="InterPro" id="IPR000515">
    <property type="entry name" value="MetI-like"/>
</dbReference>
<feature type="transmembrane region" description="Helical" evidence="7">
    <location>
        <begin position="9"/>
        <end position="30"/>
    </location>
</feature>
<dbReference type="CDD" id="cd06261">
    <property type="entry name" value="TM_PBP2"/>
    <property type="match status" value="1"/>
</dbReference>
<evidence type="ECO:0000256" key="1">
    <source>
        <dbReference type="ARBA" id="ARBA00004651"/>
    </source>
</evidence>
<dbReference type="InterPro" id="IPR035906">
    <property type="entry name" value="MetI-like_sf"/>
</dbReference>
<evidence type="ECO:0000256" key="7">
    <source>
        <dbReference type="RuleBase" id="RU363032"/>
    </source>
</evidence>
<comment type="similarity">
    <text evidence="7">Belongs to the binding-protein-dependent transport system permease family.</text>
</comment>
<feature type="transmembrane region" description="Helical" evidence="7">
    <location>
        <begin position="243"/>
        <end position="263"/>
    </location>
</feature>
<evidence type="ECO:0000256" key="6">
    <source>
        <dbReference type="ARBA" id="ARBA00023136"/>
    </source>
</evidence>
<comment type="subcellular location">
    <subcellularLocation>
        <location evidence="1 7">Cell membrane</location>
        <topology evidence="1 7">Multi-pass membrane protein</topology>
    </subcellularLocation>
</comment>
<dbReference type="PANTHER" id="PTHR43744:SF12">
    <property type="entry name" value="ABC TRANSPORTER PERMEASE PROTEIN MG189-RELATED"/>
    <property type="match status" value="1"/>
</dbReference>
<dbReference type="EMBL" id="NRGR01000024">
    <property type="protein sequence ID" value="PCC38282.1"/>
    <property type="molecule type" value="Genomic_DNA"/>
</dbReference>